<reference evidence="4" key="1">
    <citation type="journal article" date="2012" name="Nature">
        <title>A physical, genetic and functional sequence assembly of the barley genome.</title>
        <authorList>
            <consortium name="The International Barley Genome Sequencing Consortium"/>
            <person name="Mayer K.F."/>
            <person name="Waugh R."/>
            <person name="Brown J.W."/>
            <person name="Schulman A."/>
            <person name="Langridge P."/>
            <person name="Platzer M."/>
            <person name="Fincher G.B."/>
            <person name="Muehlbauer G.J."/>
            <person name="Sato K."/>
            <person name="Close T.J."/>
            <person name="Wise R.P."/>
            <person name="Stein N."/>
        </authorList>
    </citation>
    <scope>NUCLEOTIDE SEQUENCE [LARGE SCALE GENOMIC DNA]</scope>
    <source>
        <strain evidence="4">cv. Morex</strain>
    </source>
</reference>
<accession>A0A8I7B7B0</accession>
<dbReference type="GeneID" id="123446596"/>
<dbReference type="InterPro" id="IPR044822">
    <property type="entry name" value="Myb_DNA-bind_4"/>
</dbReference>
<evidence type="ECO:0000259" key="2">
    <source>
        <dbReference type="Pfam" id="PF13837"/>
    </source>
</evidence>
<protein>
    <recommendedName>
        <fullName evidence="2">Myb/SANT-like DNA-binding domain-containing protein</fullName>
    </recommendedName>
</protein>
<dbReference type="EnsemblPlants" id="HORVU.MOREX.r3.4HG0384470.1">
    <property type="protein sequence ID" value="HORVU.MOREX.r3.4HG0384470.1.CDS1"/>
    <property type="gene ID" value="HORVU.MOREX.r3.4HG0384470"/>
</dbReference>
<keyword evidence="4" id="KW-1185">Reference proteome</keyword>
<dbReference type="OrthoDB" id="686682at2759"/>
<evidence type="ECO:0000313" key="3">
    <source>
        <dbReference type="EnsemblPlants" id="HORVU.MOREX.r3.4HG0384470.1.CDS1"/>
    </source>
</evidence>
<dbReference type="InterPro" id="IPR044823">
    <property type="entry name" value="ASIL1/2-like"/>
</dbReference>
<dbReference type="Gramene" id="HORVU.MOREX.r2.4HG0319760.1">
    <property type="protein sequence ID" value="HORVU.MOREX.r2.4HG0319760.1.CDS.1"/>
    <property type="gene ID" value="HORVU.MOREX.r2.4HG0319760"/>
</dbReference>
<organism evidence="3 4">
    <name type="scientific">Hordeum vulgare subsp. vulgare</name>
    <name type="common">Domesticated barley</name>
    <dbReference type="NCBI Taxonomy" id="112509"/>
    <lineage>
        <taxon>Eukaryota</taxon>
        <taxon>Viridiplantae</taxon>
        <taxon>Streptophyta</taxon>
        <taxon>Embryophyta</taxon>
        <taxon>Tracheophyta</taxon>
        <taxon>Spermatophyta</taxon>
        <taxon>Magnoliopsida</taxon>
        <taxon>Liliopsida</taxon>
        <taxon>Poales</taxon>
        <taxon>Poaceae</taxon>
        <taxon>BOP clade</taxon>
        <taxon>Pooideae</taxon>
        <taxon>Triticodae</taxon>
        <taxon>Triticeae</taxon>
        <taxon>Hordeinae</taxon>
        <taxon>Hordeum</taxon>
    </lineage>
</organism>
<dbReference type="OMA" id="RMEDWRM"/>
<dbReference type="RefSeq" id="XP_044979108.1">
    <property type="nucleotide sequence ID" value="XM_045123173.1"/>
</dbReference>
<dbReference type="PANTHER" id="PTHR31307">
    <property type="entry name" value="TRIHELIX TRANSCRIPTION FACTOR ASIL2"/>
    <property type="match status" value="1"/>
</dbReference>
<sequence length="251" mass="27822">MTGGKTGPGASRRWSDGETCVLVDAWGPLYIHRNRSSLRMEDWRMVCSAVNAHHAAAGLDLNRNEAACKRRISILTAQYYKEEVAKGGLTSGWRHFARLRSFLDDPIGPPPGFDAKTPPGPSVKKEKKVEEASGCVGESAGKTKVQAKRQPRHFSLHDIYERSGGPSLEKTPATIKDEEVVGCGCELVGGSPAGVTKLVAEVTKLAEVFERVERERFKFEKEMRKVKKEEMETEDVNLERKKKAKAENPDN</sequence>
<dbReference type="AlphaFoldDB" id="A0A8I7B7B0"/>
<feature type="domain" description="Myb/SANT-like DNA-binding" evidence="2">
    <location>
        <begin position="12"/>
        <end position="101"/>
    </location>
</feature>
<evidence type="ECO:0000313" key="4">
    <source>
        <dbReference type="Proteomes" id="UP000011116"/>
    </source>
</evidence>
<dbReference type="Proteomes" id="UP000011116">
    <property type="component" value="Chromosome 4H"/>
</dbReference>
<feature type="region of interest" description="Disordered" evidence="1">
    <location>
        <begin position="130"/>
        <end position="150"/>
    </location>
</feature>
<dbReference type="Gramene" id="HORVU.MOREX.r3.4HG0384470.1">
    <property type="protein sequence ID" value="HORVU.MOREX.r3.4HG0384470.1.CDS1"/>
    <property type="gene ID" value="HORVU.MOREX.r3.4HG0384470"/>
</dbReference>
<gene>
    <name evidence="3" type="primary">LOC123446596</name>
</gene>
<dbReference type="GO" id="GO:0000976">
    <property type="term" value="F:transcription cis-regulatory region binding"/>
    <property type="evidence" value="ECO:0000318"/>
    <property type="project" value="GO_Central"/>
</dbReference>
<feature type="region of interest" description="Disordered" evidence="1">
    <location>
        <begin position="225"/>
        <end position="251"/>
    </location>
</feature>
<name>A0A8I7B7B0_HORVV</name>
<dbReference type="Pfam" id="PF13837">
    <property type="entry name" value="Myb_DNA-bind_4"/>
    <property type="match status" value="1"/>
</dbReference>
<evidence type="ECO:0000256" key="1">
    <source>
        <dbReference type="SAM" id="MobiDB-lite"/>
    </source>
</evidence>
<reference evidence="3" key="3">
    <citation type="submission" date="2022-01" db="UniProtKB">
        <authorList>
            <consortium name="EnsemblPlants"/>
        </authorList>
    </citation>
    <scope>IDENTIFICATION</scope>
    <source>
        <strain evidence="3">subsp. vulgare</strain>
    </source>
</reference>
<dbReference type="PANTHER" id="PTHR31307:SF44">
    <property type="entry name" value="MYB_SANT-LIKE DNA-BINDING DOMAIN-CONTAINING PROTEIN"/>
    <property type="match status" value="1"/>
</dbReference>
<dbReference type="SMR" id="A0A8I7B7B0"/>
<dbReference type="KEGG" id="hvg:123446596"/>
<dbReference type="GO" id="GO:0005634">
    <property type="term" value="C:nucleus"/>
    <property type="evidence" value="ECO:0000318"/>
    <property type="project" value="GO_Central"/>
</dbReference>
<reference evidence="3" key="2">
    <citation type="submission" date="2020-10" db="EMBL/GenBank/DDBJ databases">
        <authorList>
            <person name="Scholz U."/>
            <person name="Mascher M."/>
            <person name="Fiebig A."/>
        </authorList>
    </citation>
    <scope>NUCLEOTIDE SEQUENCE [LARGE SCALE GENOMIC DNA]</scope>
    <source>
        <strain evidence="3">cv. Morex</strain>
    </source>
</reference>
<proteinExistence type="predicted"/>